<organism evidence="1 2">
    <name type="scientific">Telmatospirillum siberiense</name>
    <dbReference type="NCBI Taxonomy" id="382514"/>
    <lineage>
        <taxon>Bacteria</taxon>
        <taxon>Pseudomonadati</taxon>
        <taxon>Pseudomonadota</taxon>
        <taxon>Alphaproteobacteria</taxon>
        <taxon>Rhodospirillales</taxon>
        <taxon>Rhodospirillaceae</taxon>
        <taxon>Telmatospirillum</taxon>
    </lineage>
</organism>
<evidence type="ECO:0000313" key="2">
    <source>
        <dbReference type="Proteomes" id="UP000233293"/>
    </source>
</evidence>
<reference evidence="2" key="1">
    <citation type="submission" date="2017-12" db="EMBL/GenBank/DDBJ databases">
        <title>Draft genome sequence of Telmatospirillum siberiense 26-4b1T, an acidotolerant peatland alphaproteobacterium potentially involved in sulfur cycling.</title>
        <authorList>
            <person name="Hausmann B."/>
            <person name="Pjevac P."/>
            <person name="Schreck K."/>
            <person name="Herbold C.W."/>
            <person name="Daims H."/>
            <person name="Wagner M."/>
            <person name="Pester M."/>
            <person name="Loy A."/>
        </authorList>
    </citation>
    <scope>NUCLEOTIDE SEQUENCE [LARGE SCALE GENOMIC DNA]</scope>
    <source>
        <strain evidence="2">26-4b1</strain>
    </source>
</reference>
<accession>A0A2N3PRI6</accession>
<dbReference type="EMBL" id="PIUM01000024">
    <property type="protein sequence ID" value="PKU23016.1"/>
    <property type="molecule type" value="Genomic_DNA"/>
</dbReference>
<protein>
    <submittedName>
        <fullName evidence="1">Uncharacterized protein</fullName>
    </submittedName>
</protein>
<dbReference type="Proteomes" id="UP000233293">
    <property type="component" value="Unassembled WGS sequence"/>
</dbReference>
<dbReference type="RefSeq" id="WP_101252104.1">
    <property type="nucleotide sequence ID" value="NZ_PIUM01000024.1"/>
</dbReference>
<dbReference type="AlphaFoldDB" id="A0A2N3PRI6"/>
<proteinExistence type="predicted"/>
<evidence type="ECO:0000313" key="1">
    <source>
        <dbReference type="EMBL" id="PKU23016.1"/>
    </source>
</evidence>
<name>A0A2N3PRI6_9PROT</name>
<keyword evidence="2" id="KW-1185">Reference proteome</keyword>
<comment type="caution">
    <text evidence="1">The sequence shown here is derived from an EMBL/GenBank/DDBJ whole genome shotgun (WGS) entry which is preliminary data.</text>
</comment>
<sequence length="97" mass="10353">MVFGLQFLPVRHSGSQLCFGRNDEKMFCRVASHHGGDCFVVVVVVEDVTGGGCTVVVCSVVVLVVFSELPQPASKMVLVRSAATVKSRRGSNVVVMV</sequence>
<gene>
    <name evidence="1" type="ORF">CWS72_18430</name>
</gene>